<protein>
    <submittedName>
        <fullName evidence="1">Uncharacterized protein</fullName>
    </submittedName>
</protein>
<evidence type="ECO:0000313" key="2">
    <source>
        <dbReference type="Proteomes" id="UP001454036"/>
    </source>
</evidence>
<sequence>MEADIICSLQSCKLTEEEEAVTKVMRRILRQEFMSVKPIQVKGLPPMCYTREVAAKIMQAFKTCEVLEMKEKEEDGHRLFRVRAWVASLPL</sequence>
<name>A0AAV3QF77_LITER</name>
<accession>A0AAV3QF77</accession>
<dbReference type="Proteomes" id="UP001454036">
    <property type="component" value="Unassembled WGS sequence"/>
</dbReference>
<evidence type="ECO:0000313" key="1">
    <source>
        <dbReference type="EMBL" id="GAA0160827.1"/>
    </source>
</evidence>
<comment type="caution">
    <text evidence="1">The sequence shown here is derived from an EMBL/GenBank/DDBJ whole genome shotgun (WGS) entry which is preliminary data.</text>
</comment>
<gene>
    <name evidence="1" type="ORF">LIER_17290</name>
</gene>
<proteinExistence type="predicted"/>
<reference evidence="1 2" key="1">
    <citation type="submission" date="2024-01" db="EMBL/GenBank/DDBJ databases">
        <title>The complete chloroplast genome sequence of Lithospermum erythrorhizon: insights into the phylogenetic relationship among Boraginaceae species and the maternal lineages of purple gromwells.</title>
        <authorList>
            <person name="Okada T."/>
            <person name="Watanabe K."/>
        </authorList>
    </citation>
    <scope>NUCLEOTIDE SEQUENCE [LARGE SCALE GENOMIC DNA]</scope>
</reference>
<dbReference type="AlphaFoldDB" id="A0AAV3QF77"/>
<keyword evidence="2" id="KW-1185">Reference proteome</keyword>
<organism evidence="1 2">
    <name type="scientific">Lithospermum erythrorhizon</name>
    <name type="common">Purple gromwell</name>
    <name type="synonym">Lithospermum officinale var. erythrorhizon</name>
    <dbReference type="NCBI Taxonomy" id="34254"/>
    <lineage>
        <taxon>Eukaryota</taxon>
        <taxon>Viridiplantae</taxon>
        <taxon>Streptophyta</taxon>
        <taxon>Embryophyta</taxon>
        <taxon>Tracheophyta</taxon>
        <taxon>Spermatophyta</taxon>
        <taxon>Magnoliopsida</taxon>
        <taxon>eudicotyledons</taxon>
        <taxon>Gunneridae</taxon>
        <taxon>Pentapetalae</taxon>
        <taxon>asterids</taxon>
        <taxon>lamiids</taxon>
        <taxon>Boraginales</taxon>
        <taxon>Boraginaceae</taxon>
        <taxon>Boraginoideae</taxon>
        <taxon>Lithospermeae</taxon>
        <taxon>Lithospermum</taxon>
    </lineage>
</organism>
<dbReference type="EMBL" id="BAABME010004002">
    <property type="protein sequence ID" value="GAA0160827.1"/>
    <property type="molecule type" value="Genomic_DNA"/>
</dbReference>